<dbReference type="Proteomes" id="UP001497680">
    <property type="component" value="Unassembled WGS sequence"/>
</dbReference>
<comment type="caution">
    <text evidence="1">The sequence shown here is derived from an EMBL/GenBank/DDBJ whole genome shotgun (WGS) entry which is preliminary data.</text>
</comment>
<evidence type="ECO:0000313" key="2">
    <source>
        <dbReference type="Proteomes" id="UP001497680"/>
    </source>
</evidence>
<proteinExistence type="predicted"/>
<accession>A0ACC0DB37</accession>
<dbReference type="EMBL" id="MU394293">
    <property type="protein sequence ID" value="KAI6089846.1"/>
    <property type="molecule type" value="Genomic_DNA"/>
</dbReference>
<reference evidence="1 2" key="1">
    <citation type="journal article" date="2022" name="New Phytol.">
        <title>Ecological generalism drives hyperdiversity of secondary metabolite gene clusters in xylarialean endophytes.</title>
        <authorList>
            <person name="Franco M.E.E."/>
            <person name="Wisecaver J.H."/>
            <person name="Arnold A.E."/>
            <person name="Ju Y.M."/>
            <person name="Slot J.C."/>
            <person name="Ahrendt S."/>
            <person name="Moore L.P."/>
            <person name="Eastman K.E."/>
            <person name="Scott K."/>
            <person name="Konkel Z."/>
            <person name="Mondo S.J."/>
            <person name="Kuo A."/>
            <person name="Hayes R.D."/>
            <person name="Haridas S."/>
            <person name="Andreopoulos B."/>
            <person name="Riley R."/>
            <person name="LaButti K."/>
            <person name="Pangilinan J."/>
            <person name="Lipzen A."/>
            <person name="Amirebrahimi M."/>
            <person name="Yan J."/>
            <person name="Adam C."/>
            <person name="Keymanesh K."/>
            <person name="Ng V."/>
            <person name="Louie K."/>
            <person name="Northen T."/>
            <person name="Drula E."/>
            <person name="Henrissat B."/>
            <person name="Hsieh H.M."/>
            <person name="Youens-Clark K."/>
            <person name="Lutzoni F."/>
            <person name="Miadlikowska J."/>
            <person name="Eastwood D.C."/>
            <person name="Hamelin R.C."/>
            <person name="Grigoriev I.V."/>
            <person name="U'Ren J.M."/>
        </authorList>
    </citation>
    <scope>NUCLEOTIDE SEQUENCE [LARGE SCALE GENOMIC DNA]</scope>
    <source>
        <strain evidence="1 2">ER1909</strain>
    </source>
</reference>
<evidence type="ECO:0000313" key="1">
    <source>
        <dbReference type="EMBL" id="KAI6089846.1"/>
    </source>
</evidence>
<sequence length="435" mass="48910">MPSSGNEWPDWPECTAETGELDPENIKIKKEIVALYGEAALRKSWLAVCERLKSLTDEIATKRTATIPELAYDDVFKLGDEEKQRLRDVGCFVVRGLVPEKVASDWFEDLNTYVEENKPTITGWPAEAPFLLRLYWSRTQMEARTHPRAMALHRELNEFWHDDDDAAKSFAEPLVYADACRIRPPGVPFRGLGPHIDAGSLARWADPDYRKVYEKIWTGNPDEYEPYDLTVRKNADPALFPGGAHSHVLRLWQGWTALTSADAHEGSLMLFPEVKTSIAYVLLRPFFKPPGNKDDILDAEKWTFDAEDPWFPGVWRDTSQELSPDAFPHLRLKECLVHIPKVNPGDTVWWHCDMCHAVEIEHSGNGFSSVAYVAATPTTKINSAYVKRQLEAFMSGSSPEDFPGGCNESALKGYPGSNTTILNGDIGRKAIGFAV</sequence>
<organism evidence="1 2">
    <name type="scientific">Hypoxylon rubiginosum</name>
    <dbReference type="NCBI Taxonomy" id="110542"/>
    <lineage>
        <taxon>Eukaryota</taxon>
        <taxon>Fungi</taxon>
        <taxon>Dikarya</taxon>
        <taxon>Ascomycota</taxon>
        <taxon>Pezizomycotina</taxon>
        <taxon>Sordariomycetes</taxon>
        <taxon>Xylariomycetidae</taxon>
        <taxon>Xylariales</taxon>
        <taxon>Hypoxylaceae</taxon>
        <taxon>Hypoxylon</taxon>
    </lineage>
</organism>
<protein>
    <submittedName>
        <fullName evidence="1">DUF1479-domain-containing protein</fullName>
    </submittedName>
</protein>
<keyword evidence="2" id="KW-1185">Reference proteome</keyword>
<name>A0ACC0DB37_9PEZI</name>
<gene>
    <name evidence="1" type="ORF">F4821DRAFT_43368</name>
</gene>